<protein>
    <submittedName>
        <fullName evidence="1">Uncharacterized protein</fullName>
    </submittedName>
</protein>
<proteinExistence type="predicted"/>
<dbReference type="AlphaFoldDB" id="A0A8J7QGL5"/>
<reference evidence="1" key="1">
    <citation type="submission" date="2021-03" db="EMBL/GenBank/DDBJ databases">
        <authorList>
            <person name="Wang G."/>
        </authorList>
    </citation>
    <scope>NUCLEOTIDE SEQUENCE</scope>
    <source>
        <strain evidence="1">KCTC 12899</strain>
    </source>
</reference>
<gene>
    <name evidence="1" type="ORF">J3U88_07420</name>
</gene>
<dbReference type="Proteomes" id="UP000664417">
    <property type="component" value="Unassembled WGS sequence"/>
</dbReference>
<accession>A0A8J7QGL5</accession>
<name>A0A8J7QGL5_9BACT</name>
<keyword evidence="2" id="KW-1185">Reference proteome</keyword>
<evidence type="ECO:0000313" key="2">
    <source>
        <dbReference type="Proteomes" id="UP000664417"/>
    </source>
</evidence>
<dbReference type="Pfam" id="PF15428">
    <property type="entry name" value="Imm26"/>
    <property type="match status" value="1"/>
</dbReference>
<dbReference type="EMBL" id="JAFREP010000005">
    <property type="protein sequence ID" value="MBO1318278.1"/>
    <property type="molecule type" value="Genomic_DNA"/>
</dbReference>
<organism evidence="1 2">
    <name type="scientific">Acanthopleuribacter pedis</name>
    <dbReference type="NCBI Taxonomy" id="442870"/>
    <lineage>
        <taxon>Bacteria</taxon>
        <taxon>Pseudomonadati</taxon>
        <taxon>Acidobacteriota</taxon>
        <taxon>Holophagae</taxon>
        <taxon>Acanthopleuribacterales</taxon>
        <taxon>Acanthopleuribacteraceae</taxon>
        <taxon>Acanthopleuribacter</taxon>
    </lineage>
</organism>
<dbReference type="RefSeq" id="WP_207857949.1">
    <property type="nucleotide sequence ID" value="NZ_JAFREP010000005.1"/>
</dbReference>
<comment type="caution">
    <text evidence="1">The sequence shown here is derived from an EMBL/GenBank/DDBJ whole genome shotgun (WGS) entry which is preliminary data.</text>
</comment>
<dbReference type="InterPro" id="IPR029278">
    <property type="entry name" value="Imm26"/>
</dbReference>
<sequence>MPKKKLNYQEGTCFFVPLENGGFARGIVARLDGGGGVFGYFYGPVLPKPEGHFDDLRPENAILRGQFGDPGLLEKSWPIFGQLPTWERSQWPLPPLYREDDDKTIVFISYYDDKNMAFLYEEKCPIEEAKDLPEDILMGYVAAEIRLTMLLTS</sequence>
<evidence type="ECO:0000313" key="1">
    <source>
        <dbReference type="EMBL" id="MBO1318278.1"/>
    </source>
</evidence>